<reference evidence="4 5" key="1">
    <citation type="journal article" date="2019" name="PLoS ONE">
        <title>Comparative genome analysis indicates high evolutionary potential of pathogenicity genes in Colletotrichum tanaceti.</title>
        <authorList>
            <person name="Lelwala R.V."/>
            <person name="Korhonen P.K."/>
            <person name="Young N.D."/>
            <person name="Scott J.B."/>
            <person name="Ades P.A."/>
            <person name="Gasser R.B."/>
            <person name="Taylor P.W.J."/>
        </authorList>
    </citation>
    <scope>NUCLEOTIDE SEQUENCE [LARGE SCALE GENOMIC DNA]</scope>
    <source>
        <strain evidence="4">BRIP57314</strain>
    </source>
</reference>
<feature type="chain" id="PRO_5020477382" evidence="2">
    <location>
        <begin position="21"/>
        <end position="1036"/>
    </location>
</feature>
<keyword evidence="1" id="KW-0175">Coiled coil</keyword>
<dbReference type="OrthoDB" id="566138at2759"/>
<dbReference type="SUPFAM" id="SSF75304">
    <property type="entry name" value="Amidase signature (AS) enzymes"/>
    <property type="match status" value="1"/>
</dbReference>
<protein>
    <submittedName>
        <fullName evidence="4">Putative amidase</fullName>
    </submittedName>
</protein>
<evidence type="ECO:0000259" key="3">
    <source>
        <dbReference type="Pfam" id="PF01425"/>
    </source>
</evidence>
<keyword evidence="5" id="KW-1185">Reference proteome</keyword>
<comment type="caution">
    <text evidence="4">The sequence shown here is derived from an EMBL/GenBank/DDBJ whole genome shotgun (WGS) entry which is preliminary data.</text>
</comment>
<dbReference type="PANTHER" id="PTHR42678:SF37">
    <property type="entry name" value="AMIDASE C869.01-RELATED"/>
    <property type="match status" value="1"/>
</dbReference>
<name>A0A4U6XIN1_9PEZI</name>
<keyword evidence="2" id="KW-0732">Signal</keyword>
<accession>A0A4U6XIN1</accession>
<feature type="coiled-coil region" evidence="1">
    <location>
        <begin position="311"/>
        <end position="345"/>
    </location>
</feature>
<evidence type="ECO:0000313" key="4">
    <source>
        <dbReference type="EMBL" id="TKW55373.1"/>
    </source>
</evidence>
<dbReference type="Pfam" id="PF01425">
    <property type="entry name" value="Amidase"/>
    <property type="match status" value="1"/>
</dbReference>
<feature type="domain" description="Amidase" evidence="3">
    <location>
        <begin position="521"/>
        <end position="999"/>
    </location>
</feature>
<evidence type="ECO:0000256" key="1">
    <source>
        <dbReference type="SAM" id="Coils"/>
    </source>
</evidence>
<dbReference type="Gene3D" id="3.90.1300.10">
    <property type="entry name" value="Amidase signature (AS) domain"/>
    <property type="match status" value="1"/>
</dbReference>
<feature type="signal peptide" evidence="2">
    <location>
        <begin position="1"/>
        <end position="20"/>
    </location>
</feature>
<dbReference type="PANTHER" id="PTHR42678">
    <property type="entry name" value="AMIDASE"/>
    <property type="match status" value="1"/>
</dbReference>
<dbReference type="AlphaFoldDB" id="A0A4U6XIN1"/>
<dbReference type="InterPro" id="IPR036928">
    <property type="entry name" value="AS_sf"/>
</dbReference>
<dbReference type="Proteomes" id="UP000310108">
    <property type="component" value="Unassembled WGS sequence"/>
</dbReference>
<sequence length="1036" mass="113711">MGWVWWTWSIMPTVFAPVWSQRGSQSAHRFALHCKRLDFLLMRLHAHPGGILFVVCRLAYYHRTGWGCTAPQPALDSTEEWMCGISRNHSNIFVVGAGGTLTQPYTVYIACNPRPSLQAACLTIAFLVQGAHQLVNSPVKPKMAEIVGIVSSVAALIQLVRYGKKSAGALYQFSRHAGVSQAEVERCANQIQSFSLIVGSAHQSLDQHREDCTGSAVLDFISAHRVFDAITIDADSVRTRLKLAAKRFRNLARGKRTLPAFINWWLHKDAIVSLFPEMERVKTNLMLIILVIQLELQTKKKAESPLTSPDVKKWEKRMSRLRSDIRSYLETMARIQEQIKRADHRNDLTGSASSSESLTTPYNALFELEAHKLGLEVVPQDEGEKSVEVVFDDGKPQRCVGVAELNCLQQNTGQTYKRVVVVVVVVVARGPTMQRVAISVWVAITASLYASGVNSYAANAGPRAWHGNSSSTIPSVFPLLENVDSADLFPMSPCGTFLLEEATIDQMQDAMEAGTLTSQQLVGCYLERTYQTQEYIHSVLQINPDVFRIAAERDAERKAGKVRGRLHGIPFTVKDNMATRDGMETTAGSFALLGSVVPRDAHVVGRLREAGAVLFGKAALSEWADMRSNNYSEGFSARGGQCRSPYNFTLNPGGSSTGSAVGVAANAIAFSLGTETDGSVINPAERNAIVGFKPTVGLTSRAGVIPESEHQDSVGTFGRTVRDAVYAFDAIYGIDPRDNYTLAQEGRTPEGGYAQFLSTKEVLQGATFGLPWNSFWVHADDEQKEILGRVLELMTAAGATIVNNTEITNYERIVSPDGWDWDYGTTRGYANESEYTVVKVDFYNNINAYLSELENTEIRTLEDIVRFNYDNDGTEGGNPWPLGAAAFYSGQDGFLASLETKGVRDETYAQAVEFTQASTRNGIDDALALALAPALALADGTRTRRRAAGLLVPPDVGQTYQIAAQAGYPMMTLPVGVRSADGMGFGLAIMQTAYGEDELVRWGSAIEDLQLTTEGNPYKRTLPRWHEYLTRNVPVL</sequence>
<dbReference type="STRING" id="1306861.A0A4U6XIN1"/>
<dbReference type="InterPro" id="IPR023631">
    <property type="entry name" value="Amidase_dom"/>
</dbReference>
<evidence type="ECO:0000313" key="5">
    <source>
        <dbReference type="Proteomes" id="UP000310108"/>
    </source>
</evidence>
<gene>
    <name evidence="4" type="primary">SPAC869.01</name>
    <name evidence="4" type="ORF">CTA1_4094</name>
</gene>
<dbReference type="EMBL" id="PJEX01000101">
    <property type="protein sequence ID" value="TKW55373.1"/>
    <property type="molecule type" value="Genomic_DNA"/>
</dbReference>
<proteinExistence type="predicted"/>
<organism evidence="4 5">
    <name type="scientific">Colletotrichum tanaceti</name>
    <dbReference type="NCBI Taxonomy" id="1306861"/>
    <lineage>
        <taxon>Eukaryota</taxon>
        <taxon>Fungi</taxon>
        <taxon>Dikarya</taxon>
        <taxon>Ascomycota</taxon>
        <taxon>Pezizomycotina</taxon>
        <taxon>Sordariomycetes</taxon>
        <taxon>Hypocreomycetidae</taxon>
        <taxon>Glomerellales</taxon>
        <taxon>Glomerellaceae</taxon>
        <taxon>Colletotrichum</taxon>
        <taxon>Colletotrichum destructivum species complex</taxon>
    </lineage>
</organism>
<evidence type="ECO:0000256" key="2">
    <source>
        <dbReference type="SAM" id="SignalP"/>
    </source>
</evidence>